<keyword evidence="3" id="KW-1185">Reference proteome</keyword>
<keyword evidence="1" id="KW-0472">Membrane</keyword>
<reference evidence="2 3" key="1">
    <citation type="submission" date="2021-06" db="EMBL/GenBank/DDBJ databases">
        <authorList>
            <person name="Palmer J.M."/>
        </authorList>
    </citation>
    <scope>NUCLEOTIDE SEQUENCE [LARGE SCALE GENOMIC DNA]</scope>
    <source>
        <strain evidence="2 3">GA_2019</strain>
        <tissue evidence="2">Muscle</tissue>
    </source>
</reference>
<keyword evidence="1" id="KW-1133">Transmembrane helix</keyword>
<protein>
    <submittedName>
        <fullName evidence="2">Uncharacterized protein</fullName>
    </submittedName>
</protein>
<feature type="transmembrane region" description="Helical" evidence="1">
    <location>
        <begin position="47"/>
        <end position="67"/>
    </location>
</feature>
<comment type="caution">
    <text evidence="2">The sequence shown here is derived from an EMBL/GenBank/DDBJ whole genome shotgun (WGS) entry which is preliminary data.</text>
</comment>
<dbReference type="Proteomes" id="UP001476798">
    <property type="component" value="Unassembled WGS sequence"/>
</dbReference>
<gene>
    <name evidence="2" type="ORF">GOODEAATRI_000346</name>
</gene>
<accession>A0ABV0MXK5</accession>
<evidence type="ECO:0000313" key="2">
    <source>
        <dbReference type="EMBL" id="MEQ2163853.1"/>
    </source>
</evidence>
<proteinExistence type="predicted"/>
<evidence type="ECO:0000256" key="1">
    <source>
        <dbReference type="SAM" id="Phobius"/>
    </source>
</evidence>
<name>A0ABV0MXK5_9TELE</name>
<organism evidence="2 3">
    <name type="scientific">Goodea atripinnis</name>
    <dbReference type="NCBI Taxonomy" id="208336"/>
    <lineage>
        <taxon>Eukaryota</taxon>
        <taxon>Metazoa</taxon>
        <taxon>Chordata</taxon>
        <taxon>Craniata</taxon>
        <taxon>Vertebrata</taxon>
        <taxon>Euteleostomi</taxon>
        <taxon>Actinopterygii</taxon>
        <taxon>Neopterygii</taxon>
        <taxon>Teleostei</taxon>
        <taxon>Neoteleostei</taxon>
        <taxon>Acanthomorphata</taxon>
        <taxon>Ovalentaria</taxon>
        <taxon>Atherinomorphae</taxon>
        <taxon>Cyprinodontiformes</taxon>
        <taxon>Goodeidae</taxon>
        <taxon>Goodea</taxon>
    </lineage>
</organism>
<dbReference type="EMBL" id="JAHRIO010020001">
    <property type="protein sequence ID" value="MEQ2163853.1"/>
    <property type="molecule type" value="Genomic_DNA"/>
</dbReference>
<keyword evidence="1" id="KW-0812">Transmembrane</keyword>
<evidence type="ECO:0000313" key="3">
    <source>
        <dbReference type="Proteomes" id="UP001476798"/>
    </source>
</evidence>
<sequence>MLSLLDSFPAVLTHREGDQLSWKQLFHSPTSLYSTALKSNRWRKKEVIGVINLSVVLMFCLISVYSLKIVSGNCPVRLLVVSSLSHTNCWVTFFEPMLDLSYQTSVPTA</sequence>